<proteinExistence type="predicted"/>
<dbReference type="InterPro" id="IPR038750">
    <property type="entry name" value="YczE/YyaS-like"/>
</dbReference>
<protein>
    <recommendedName>
        <fullName evidence="4">YitT family protein</fullName>
    </recommendedName>
</protein>
<reference evidence="2 3" key="1">
    <citation type="journal article" date="2017" name="Int. J. Syst. Evol. Microbiol.">
        <title>Solibacillus kalamii sp. nov., isolated from a high-efficiency particulate arrestance filter system used in the International Space Station.</title>
        <authorList>
            <person name="Checinska Sielaff A."/>
            <person name="Kumar R.M."/>
            <person name="Pal D."/>
            <person name="Mayilraj S."/>
            <person name="Venkateswaran K."/>
        </authorList>
    </citation>
    <scope>NUCLEOTIDE SEQUENCE [LARGE SCALE GENOMIC DNA]</scope>
    <source>
        <strain evidence="2 3">ISSFR-015</strain>
    </source>
</reference>
<organism evidence="2 3">
    <name type="scientific">Solibacillus kalamii</name>
    <dbReference type="NCBI Taxonomy" id="1748298"/>
    <lineage>
        <taxon>Bacteria</taxon>
        <taxon>Bacillati</taxon>
        <taxon>Bacillota</taxon>
        <taxon>Bacilli</taxon>
        <taxon>Bacillales</taxon>
        <taxon>Caryophanaceae</taxon>
        <taxon>Solibacillus</taxon>
    </lineage>
</organism>
<feature type="transmembrane region" description="Helical" evidence="1">
    <location>
        <begin position="111"/>
        <end position="133"/>
    </location>
</feature>
<keyword evidence="1" id="KW-0472">Membrane</keyword>
<dbReference type="PANTHER" id="PTHR40078">
    <property type="entry name" value="INTEGRAL MEMBRANE PROTEIN-RELATED"/>
    <property type="match status" value="1"/>
</dbReference>
<evidence type="ECO:0000313" key="2">
    <source>
        <dbReference type="EMBL" id="OUZ39044.1"/>
    </source>
</evidence>
<name>A0ABX3ZI82_9BACL</name>
<feature type="transmembrane region" description="Helical" evidence="1">
    <location>
        <begin position="80"/>
        <end position="99"/>
    </location>
</feature>
<accession>A0ABX3ZI82</accession>
<keyword evidence="1" id="KW-0812">Transmembrane</keyword>
<feature type="transmembrane region" description="Helical" evidence="1">
    <location>
        <begin position="162"/>
        <end position="184"/>
    </location>
</feature>
<sequence length="210" mass="22797">MKVKQEFYWRCVFFIAGIIVLSLGVALTIKGQILGVGSWDVLHIGLQKNLGLTVGMWSIILGLLILAVDTFFTKRLPKAGTYLDMFLTGIFIDIFLIVLPDANTLLEQTLAFVVGVVLLGFGCGMYMVANLGVGPRDTLMLLLVHRLGWSVNRARTTMEVTVAVLGFVLGGPVGIGTVFMAFGLGPVVQWALKWNGKLFHRAAGVESVVI</sequence>
<dbReference type="PANTHER" id="PTHR40078:SF1">
    <property type="entry name" value="INTEGRAL MEMBRANE PROTEIN"/>
    <property type="match status" value="1"/>
</dbReference>
<dbReference type="Proteomes" id="UP000196594">
    <property type="component" value="Unassembled WGS sequence"/>
</dbReference>
<evidence type="ECO:0000313" key="3">
    <source>
        <dbReference type="Proteomes" id="UP000196594"/>
    </source>
</evidence>
<gene>
    <name evidence="2" type="ORF">CBM15_09255</name>
</gene>
<keyword evidence="1" id="KW-1133">Transmembrane helix</keyword>
<keyword evidence="3" id="KW-1185">Reference proteome</keyword>
<evidence type="ECO:0008006" key="4">
    <source>
        <dbReference type="Google" id="ProtNLM"/>
    </source>
</evidence>
<comment type="caution">
    <text evidence="2">The sequence shown here is derived from an EMBL/GenBank/DDBJ whole genome shotgun (WGS) entry which is preliminary data.</text>
</comment>
<feature type="transmembrane region" description="Helical" evidence="1">
    <location>
        <begin position="7"/>
        <end position="29"/>
    </location>
</feature>
<feature type="transmembrane region" description="Helical" evidence="1">
    <location>
        <begin position="49"/>
        <end position="68"/>
    </location>
</feature>
<dbReference type="EMBL" id="NHNT01000005">
    <property type="protein sequence ID" value="OUZ39044.1"/>
    <property type="molecule type" value="Genomic_DNA"/>
</dbReference>
<dbReference type="Pfam" id="PF19700">
    <property type="entry name" value="DUF6198"/>
    <property type="match status" value="1"/>
</dbReference>
<evidence type="ECO:0000256" key="1">
    <source>
        <dbReference type="SAM" id="Phobius"/>
    </source>
</evidence>